<keyword evidence="3" id="KW-1185">Reference proteome</keyword>
<dbReference type="AlphaFoldDB" id="A0A1I7K953"/>
<evidence type="ECO:0000256" key="1">
    <source>
        <dbReference type="SAM" id="MobiDB-lite"/>
    </source>
</evidence>
<organism evidence="2 3">
    <name type="scientific">Pseudoduganella namucuonensis</name>
    <dbReference type="NCBI Taxonomy" id="1035707"/>
    <lineage>
        <taxon>Bacteria</taxon>
        <taxon>Pseudomonadati</taxon>
        <taxon>Pseudomonadota</taxon>
        <taxon>Betaproteobacteria</taxon>
        <taxon>Burkholderiales</taxon>
        <taxon>Oxalobacteraceae</taxon>
        <taxon>Telluria group</taxon>
        <taxon>Pseudoduganella</taxon>
    </lineage>
</organism>
<protein>
    <submittedName>
        <fullName evidence="2">Uncharacterized protein</fullName>
    </submittedName>
</protein>
<feature type="region of interest" description="Disordered" evidence="1">
    <location>
        <begin position="57"/>
        <end position="79"/>
    </location>
</feature>
<feature type="region of interest" description="Disordered" evidence="1">
    <location>
        <begin position="146"/>
        <end position="168"/>
    </location>
</feature>
<name>A0A1I7K953_9BURK</name>
<sequence length="232" mass="25576">MNKFSKCFPKGSEWDSTPVNPYRRRRGPPLAGAVSVRSALALWRPCVRIAVLDSQERTARRPAGAGQQHNRTKTGLVPDWVPAGHRPGYAGHGGVSWCYVVVHRWWFTAPAMRRQRHRIAFACVPARSGAFAGPAKPLVSPFCGPSSASQARSHRLPKSGHTVSGKASAKGIERVPELFHDACRARGPRVMRAVLLTSPVNSYRPCAASRSLANVRADQRQHRQVKPTNRRL</sequence>
<accession>A0A1I7K953</accession>
<evidence type="ECO:0000313" key="2">
    <source>
        <dbReference type="EMBL" id="SFU93964.1"/>
    </source>
</evidence>
<evidence type="ECO:0000313" key="3">
    <source>
        <dbReference type="Proteomes" id="UP000199391"/>
    </source>
</evidence>
<proteinExistence type="predicted"/>
<dbReference type="EMBL" id="FPBO01000015">
    <property type="protein sequence ID" value="SFU93964.1"/>
    <property type="molecule type" value="Genomic_DNA"/>
</dbReference>
<dbReference type="Proteomes" id="UP000199391">
    <property type="component" value="Unassembled WGS sequence"/>
</dbReference>
<gene>
    <name evidence="2" type="ORF">SAMN05216552_1015124</name>
</gene>
<reference evidence="3" key="1">
    <citation type="submission" date="2016-10" db="EMBL/GenBank/DDBJ databases">
        <authorList>
            <person name="Varghese N."/>
            <person name="Submissions S."/>
        </authorList>
    </citation>
    <scope>NUCLEOTIDE SEQUENCE [LARGE SCALE GENOMIC DNA]</scope>
    <source>
        <strain evidence="3">CGMCC 1.11014</strain>
    </source>
</reference>